<accession>F2IVA2</accession>
<evidence type="ECO:0000256" key="6">
    <source>
        <dbReference type="ARBA" id="ARBA00022683"/>
    </source>
</evidence>
<evidence type="ECO:0000256" key="2">
    <source>
        <dbReference type="ARBA" id="ARBA00022448"/>
    </source>
</evidence>
<reference evidence="9 10" key="1">
    <citation type="journal article" date="2011" name="J. Bacteriol.">
        <title>Complete genome sequence of Polymorphum gilvum SL003B-26A1T, a crude oil-degrading bacterium from oil-polluted saline soil.</title>
        <authorList>
            <person name="Li S.G."/>
            <person name="Tang Y.Q."/>
            <person name="Nie Y."/>
            <person name="Cai M."/>
            <person name="Wu X.L."/>
        </authorList>
    </citation>
    <scope>NUCLEOTIDE SEQUENCE [LARGE SCALE GENOMIC DNA]</scope>
    <source>
        <strain evidence="10">LMG 25793 / CGMCC 1.9160 / SL003B-26A1</strain>
    </source>
</reference>
<proteinExistence type="predicted"/>
<evidence type="ECO:0000256" key="3">
    <source>
        <dbReference type="ARBA" id="ARBA00022490"/>
    </source>
</evidence>
<dbReference type="GO" id="GO:0005737">
    <property type="term" value="C:cytoplasm"/>
    <property type="evidence" value="ECO:0007669"/>
    <property type="project" value="UniProtKB-SubCell"/>
</dbReference>
<dbReference type="KEGG" id="pgv:SL003B_4203"/>
<dbReference type="PATRIC" id="fig|991905.3.peg.4333"/>
<dbReference type="PANTHER" id="PTHR33799:SF1">
    <property type="entry name" value="PTS SYSTEM MANNOSE-SPECIFIC EIIAB COMPONENT-RELATED"/>
    <property type="match status" value="1"/>
</dbReference>
<dbReference type="InterPro" id="IPR004701">
    <property type="entry name" value="PTS_EIIA_man-typ"/>
</dbReference>
<dbReference type="Gene3D" id="3.40.50.510">
    <property type="entry name" value="Phosphotransferase system, mannose-type IIA component"/>
    <property type="match status" value="1"/>
</dbReference>
<evidence type="ECO:0000256" key="1">
    <source>
        <dbReference type="ARBA" id="ARBA00004496"/>
    </source>
</evidence>
<comment type="subcellular location">
    <subcellularLocation>
        <location evidence="1">Cytoplasm</location>
    </subcellularLocation>
</comment>
<evidence type="ECO:0000256" key="5">
    <source>
        <dbReference type="ARBA" id="ARBA00022679"/>
    </source>
</evidence>
<dbReference type="InterPro" id="IPR033887">
    <property type="entry name" value="PTS_IIA_man"/>
</dbReference>
<dbReference type="eggNOG" id="COG2893">
    <property type="taxonomic scope" value="Bacteria"/>
</dbReference>
<protein>
    <submittedName>
        <fullName evidence="9">Phosphotransferase system, mannose/fructose-specific component IIA</fullName>
    </submittedName>
</protein>
<keyword evidence="7" id="KW-0418">Kinase</keyword>
<evidence type="ECO:0000313" key="10">
    <source>
        <dbReference type="Proteomes" id="UP000008130"/>
    </source>
</evidence>
<keyword evidence="6" id="KW-0598">Phosphotransferase system</keyword>
<dbReference type="InterPro" id="IPR036662">
    <property type="entry name" value="PTS_EIIA_man-typ_sf"/>
</dbReference>
<keyword evidence="10" id="KW-1185">Reference proteome</keyword>
<evidence type="ECO:0000256" key="4">
    <source>
        <dbReference type="ARBA" id="ARBA00022597"/>
    </source>
</evidence>
<keyword evidence="2" id="KW-0813">Transport</keyword>
<dbReference type="GO" id="GO:0016020">
    <property type="term" value="C:membrane"/>
    <property type="evidence" value="ECO:0007669"/>
    <property type="project" value="InterPro"/>
</dbReference>
<dbReference type="InterPro" id="IPR051471">
    <property type="entry name" value="Bacterial_PTS_sugar_comp"/>
</dbReference>
<keyword evidence="3" id="KW-0963">Cytoplasm</keyword>
<dbReference type="SUPFAM" id="SSF53062">
    <property type="entry name" value="PTS system fructose IIA component-like"/>
    <property type="match status" value="1"/>
</dbReference>
<dbReference type="PANTHER" id="PTHR33799">
    <property type="entry name" value="PTS PERMEASE-RELATED-RELATED"/>
    <property type="match status" value="1"/>
</dbReference>
<organism evidence="9 10">
    <name type="scientific">Polymorphum gilvum (strain LMG 25793 / CGMCC 1.9160 / SL003B-26A1)</name>
    <dbReference type="NCBI Taxonomy" id="991905"/>
    <lineage>
        <taxon>Bacteria</taxon>
        <taxon>Pseudomonadati</taxon>
        <taxon>Pseudomonadota</taxon>
        <taxon>Alphaproteobacteria</taxon>
        <taxon>Rhodobacterales</taxon>
        <taxon>Paracoccaceae</taxon>
        <taxon>Polymorphum</taxon>
    </lineage>
</organism>
<dbReference type="Pfam" id="PF03610">
    <property type="entry name" value="EIIA-man"/>
    <property type="match status" value="1"/>
</dbReference>
<dbReference type="Proteomes" id="UP000008130">
    <property type="component" value="Chromosome"/>
</dbReference>
<keyword evidence="4" id="KW-0762">Sugar transport</keyword>
<evidence type="ECO:0000256" key="7">
    <source>
        <dbReference type="ARBA" id="ARBA00022777"/>
    </source>
</evidence>
<evidence type="ECO:0000313" key="9">
    <source>
        <dbReference type="EMBL" id="ADZ72620.1"/>
    </source>
</evidence>
<sequence length="150" mass="15876">MTEWSGTTGRNQVGQGMIGLVLVTHGRLAEEFKSALEHVVGPQEQVETISIGPDDDMERRRQDILSAVEAVNTGSGVVLLTDMFGGTPSNLAISVMDGKSVEVVAGVNLPMLIKLASVRADRNLQDAVDEARKAGQKYISVASQVLSGQG</sequence>
<dbReference type="CDD" id="cd00006">
    <property type="entry name" value="PTS_IIA_man"/>
    <property type="match status" value="1"/>
</dbReference>
<keyword evidence="5 9" id="KW-0808">Transferase</keyword>
<feature type="domain" description="PTS EIIA type-4" evidence="8">
    <location>
        <begin position="17"/>
        <end position="139"/>
    </location>
</feature>
<evidence type="ECO:0000259" key="8">
    <source>
        <dbReference type="PROSITE" id="PS51096"/>
    </source>
</evidence>
<dbReference type="PROSITE" id="PS51096">
    <property type="entry name" value="PTS_EIIA_TYPE_4"/>
    <property type="match status" value="1"/>
</dbReference>
<name>F2IVA2_POLGS</name>
<gene>
    <name evidence="9" type="ordered locus">SL003B_4203</name>
</gene>
<dbReference type="GO" id="GO:0009401">
    <property type="term" value="P:phosphoenolpyruvate-dependent sugar phosphotransferase system"/>
    <property type="evidence" value="ECO:0007669"/>
    <property type="project" value="UniProtKB-KW"/>
</dbReference>
<dbReference type="EMBL" id="CP002568">
    <property type="protein sequence ID" value="ADZ72620.1"/>
    <property type="molecule type" value="Genomic_DNA"/>
</dbReference>
<dbReference type="HOGENOM" id="CLU_123235_0_1_5"/>
<dbReference type="GO" id="GO:0016301">
    <property type="term" value="F:kinase activity"/>
    <property type="evidence" value="ECO:0007669"/>
    <property type="project" value="UniProtKB-KW"/>
</dbReference>
<dbReference type="AlphaFoldDB" id="F2IVA2"/>
<dbReference type="STRING" id="991905.SL003B_4203"/>